<dbReference type="PATRIC" id="fig|471514.4.peg.3313"/>
<dbReference type="Gene3D" id="1.10.287.510">
    <property type="entry name" value="Helix hairpin bin"/>
    <property type="match status" value="1"/>
</dbReference>
<organism evidence="6 7">
    <name type="scientific">Alicyclobacillus ferrooxydans</name>
    <dbReference type="NCBI Taxonomy" id="471514"/>
    <lineage>
        <taxon>Bacteria</taxon>
        <taxon>Bacillati</taxon>
        <taxon>Bacillota</taxon>
        <taxon>Bacilli</taxon>
        <taxon>Bacillales</taxon>
        <taxon>Alicyclobacillaceae</taxon>
        <taxon>Alicyclobacillus</taxon>
    </lineage>
</organism>
<evidence type="ECO:0000256" key="1">
    <source>
        <dbReference type="ARBA" id="ARBA00006930"/>
    </source>
</evidence>
<dbReference type="STRING" id="471514.AN477_03460"/>
<dbReference type="SUPFAM" id="SSF52540">
    <property type="entry name" value="P-loop containing nucleoside triphosphate hydrolases"/>
    <property type="match status" value="2"/>
</dbReference>
<dbReference type="EMBL" id="LJCO01000012">
    <property type="protein sequence ID" value="KPV45209.1"/>
    <property type="molecule type" value="Genomic_DNA"/>
</dbReference>
<dbReference type="RefSeq" id="WP_054967788.1">
    <property type="nucleotide sequence ID" value="NZ_LJCO01000012.1"/>
</dbReference>
<evidence type="ECO:0000259" key="5">
    <source>
        <dbReference type="Pfam" id="PF13476"/>
    </source>
</evidence>
<evidence type="ECO:0000256" key="2">
    <source>
        <dbReference type="ARBA" id="ARBA00011322"/>
    </source>
</evidence>
<feature type="domain" description="Rad50/SbcC-type AAA" evidence="5">
    <location>
        <begin position="5"/>
        <end position="119"/>
    </location>
</feature>
<keyword evidence="7" id="KW-1185">Reference proteome</keyword>
<dbReference type="InterPro" id="IPR027417">
    <property type="entry name" value="P-loop_NTPase"/>
</dbReference>
<dbReference type="OrthoDB" id="1698838at2"/>
<sequence>MRIESITLENFRCHEHMEIQFGPVTAVYGHNGAGKSTIAEAVVWCLYGTDILGKSKQDENLMHIGSKSMGVAVTFVNSGGISLTISRMRSGKRASAITVNGSRSKEGQIEGWFGSVSEFLSMFFPGYFSSLEPKEAKAILAKCVPDVPKEDVLARMTSDSVELLAHDKFVMGIESVDYAMKRVREEIVEVQKSLTRFEGEMDAYESVIQRGEPSPFVSKITSEMLDQVEAAKRETTIHEAGFENRDKRLQELLAQHTSLADTYRTLKASVPKVDTHCHTCGQKLPADQANKIRQQVALKQKGIQRNLEQIVVEGKRVKAEIEHLKSLPKVPEVDLNLRDFIQQVEKQLRNEQELRIAHEAMIRTYQMAKENIAQTKQYMMDEQKQLEAYRRKLKALQDFRFEFVRAQHEKLNGLFEHVRIHLMDWNKETGEIRESFRIEWKGRPYRLLSFSEKIRCDLEIGRVLAEAKGEAMPVYVDNAESVQDLFSEHFNGQVIAAYVSDTKLTVKHQVSSQVA</sequence>
<evidence type="ECO:0000256" key="4">
    <source>
        <dbReference type="SAM" id="Coils"/>
    </source>
</evidence>
<evidence type="ECO:0000313" key="6">
    <source>
        <dbReference type="EMBL" id="KPV45209.1"/>
    </source>
</evidence>
<reference evidence="6 7" key="1">
    <citation type="submission" date="2015-09" db="EMBL/GenBank/DDBJ databases">
        <title>Draft genome sequence of Alicyclobacillus ferrooxydans DSM 22381.</title>
        <authorList>
            <person name="Hemp J."/>
        </authorList>
    </citation>
    <scope>NUCLEOTIDE SEQUENCE [LARGE SCALE GENOMIC DNA]</scope>
    <source>
        <strain evidence="6 7">TC-34</strain>
    </source>
</reference>
<feature type="coiled-coil region" evidence="4">
    <location>
        <begin position="341"/>
        <end position="399"/>
    </location>
</feature>
<evidence type="ECO:0000313" key="7">
    <source>
        <dbReference type="Proteomes" id="UP000050482"/>
    </source>
</evidence>
<keyword evidence="4" id="KW-0175">Coiled coil</keyword>
<proteinExistence type="inferred from homology"/>
<accession>A0A0P9CIE8</accession>
<dbReference type="AlphaFoldDB" id="A0A0P9CIE8"/>
<dbReference type="Proteomes" id="UP000050482">
    <property type="component" value="Unassembled WGS sequence"/>
</dbReference>
<dbReference type="PANTHER" id="PTHR32114:SF2">
    <property type="entry name" value="ABC TRANSPORTER ABCH.3"/>
    <property type="match status" value="1"/>
</dbReference>
<dbReference type="InterPro" id="IPR038729">
    <property type="entry name" value="Rad50/SbcC_AAA"/>
</dbReference>
<comment type="similarity">
    <text evidence="1">Belongs to the SMC family. SbcC subfamily.</text>
</comment>
<comment type="caution">
    <text evidence="6">The sequence shown here is derived from an EMBL/GenBank/DDBJ whole genome shotgun (WGS) entry which is preliminary data.</text>
</comment>
<protein>
    <recommendedName>
        <fullName evidence="3">Nuclease SbcCD subunit C</fullName>
    </recommendedName>
</protein>
<dbReference type="Gene3D" id="3.40.50.300">
    <property type="entry name" value="P-loop containing nucleotide triphosphate hydrolases"/>
    <property type="match status" value="1"/>
</dbReference>
<dbReference type="Pfam" id="PF13476">
    <property type="entry name" value="AAA_23"/>
    <property type="match status" value="1"/>
</dbReference>
<comment type="subunit">
    <text evidence="2">Heterodimer of SbcC and SbcD.</text>
</comment>
<dbReference type="PANTHER" id="PTHR32114">
    <property type="entry name" value="ABC TRANSPORTER ABCH.3"/>
    <property type="match status" value="1"/>
</dbReference>
<evidence type="ECO:0000256" key="3">
    <source>
        <dbReference type="ARBA" id="ARBA00013368"/>
    </source>
</evidence>
<gene>
    <name evidence="6" type="ORF">AN477_03460</name>
</gene>
<dbReference type="GO" id="GO:0016887">
    <property type="term" value="F:ATP hydrolysis activity"/>
    <property type="evidence" value="ECO:0007669"/>
    <property type="project" value="InterPro"/>
</dbReference>
<name>A0A0P9CIE8_9BACL</name>
<dbReference type="GO" id="GO:0006302">
    <property type="term" value="P:double-strand break repair"/>
    <property type="evidence" value="ECO:0007669"/>
    <property type="project" value="InterPro"/>
</dbReference>